<feature type="region of interest" description="Disordered" evidence="1">
    <location>
        <begin position="1"/>
        <end position="45"/>
    </location>
</feature>
<name>A0AAV1U8U5_9STRA</name>
<sequence length="104" mass="11890">MDLASKSQKGKKKLKSWTRDAHSTRGASKRAQSVGAQEEQEREESVVAHIFERDPKNYGKAMRSSKREGWDIAMREEIEALEEKKFVDWSSKVPVIMHCKPNGS</sequence>
<comment type="caution">
    <text evidence="2">The sequence shown here is derived from an EMBL/GenBank/DDBJ whole genome shotgun (WGS) entry which is preliminary data.</text>
</comment>
<gene>
    <name evidence="2" type="ORF">PM001_LOCUS16165</name>
</gene>
<dbReference type="Proteomes" id="UP001162060">
    <property type="component" value="Unassembled WGS sequence"/>
</dbReference>
<evidence type="ECO:0000256" key="1">
    <source>
        <dbReference type="SAM" id="MobiDB-lite"/>
    </source>
</evidence>
<reference evidence="2" key="1">
    <citation type="submission" date="2024-01" db="EMBL/GenBank/DDBJ databases">
        <authorList>
            <person name="Webb A."/>
        </authorList>
    </citation>
    <scope>NUCLEOTIDE SEQUENCE</scope>
    <source>
        <strain evidence="2">Pm1</strain>
    </source>
</reference>
<protein>
    <submittedName>
        <fullName evidence="2">Uncharacterized protein</fullName>
    </submittedName>
</protein>
<accession>A0AAV1U8U5</accession>
<organism evidence="2 3">
    <name type="scientific">Peronospora matthiolae</name>
    <dbReference type="NCBI Taxonomy" id="2874970"/>
    <lineage>
        <taxon>Eukaryota</taxon>
        <taxon>Sar</taxon>
        <taxon>Stramenopiles</taxon>
        <taxon>Oomycota</taxon>
        <taxon>Peronosporomycetes</taxon>
        <taxon>Peronosporales</taxon>
        <taxon>Peronosporaceae</taxon>
        <taxon>Peronospora</taxon>
    </lineage>
</organism>
<dbReference type="EMBL" id="CAKLBY020000171">
    <property type="protein sequence ID" value="CAK7931015.1"/>
    <property type="molecule type" value="Genomic_DNA"/>
</dbReference>
<proteinExistence type="predicted"/>
<dbReference type="AlphaFoldDB" id="A0AAV1U8U5"/>
<evidence type="ECO:0000313" key="2">
    <source>
        <dbReference type="EMBL" id="CAK7931015.1"/>
    </source>
</evidence>
<evidence type="ECO:0000313" key="3">
    <source>
        <dbReference type="Proteomes" id="UP001162060"/>
    </source>
</evidence>